<dbReference type="InterPro" id="IPR026341">
    <property type="entry name" value="T9SS_type_B"/>
</dbReference>
<evidence type="ECO:0000313" key="2">
    <source>
        <dbReference type="EMBL" id="PPK86352.1"/>
    </source>
</evidence>
<proteinExistence type="predicted"/>
<comment type="caution">
    <text evidence="2">The sequence shown here is derived from an EMBL/GenBank/DDBJ whole genome shotgun (WGS) entry which is preliminary data.</text>
</comment>
<dbReference type="EMBL" id="PTJC01000006">
    <property type="protein sequence ID" value="PPK86352.1"/>
    <property type="molecule type" value="Genomic_DNA"/>
</dbReference>
<dbReference type="Proteomes" id="UP000237662">
    <property type="component" value="Unassembled WGS sequence"/>
</dbReference>
<dbReference type="InterPro" id="IPR013783">
    <property type="entry name" value="Ig-like_fold"/>
</dbReference>
<dbReference type="Gene3D" id="2.60.40.10">
    <property type="entry name" value="Immunoglobulins"/>
    <property type="match status" value="2"/>
</dbReference>
<dbReference type="Pfam" id="PF18911">
    <property type="entry name" value="PKD_4"/>
    <property type="match status" value="2"/>
</dbReference>
<evidence type="ECO:0000313" key="3">
    <source>
        <dbReference type="Proteomes" id="UP000237662"/>
    </source>
</evidence>
<dbReference type="RefSeq" id="WP_104420792.1">
    <property type="nucleotide sequence ID" value="NZ_PTJC01000006.1"/>
</dbReference>
<dbReference type="SMART" id="SM00089">
    <property type="entry name" value="PKD"/>
    <property type="match status" value="2"/>
</dbReference>
<keyword evidence="3" id="KW-1185">Reference proteome</keyword>
<dbReference type="InterPro" id="IPR000601">
    <property type="entry name" value="PKD_dom"/>
</dbReference>
<dbReference type="CDD" id="cd00146">
    <property type="entry name" value="PKD"/>
    <property type="match status" value="2"/>
</dbReference>
<name>A0A2S6I5C7_9BACT</name>
<reference evidence="2 3" key="1">
    <citation type="submission" date="2018-02" db="EMBL/GenBank/DDBJ databases">
        <title>Genomic Encyclopedia of Archaeal and Bacterial Type Strains, Phase II (KMG-II): from individual species to whole genera.</title>
        <authorList>
            <person name="Goeker M."/>
        </authorList>
    </citation>
    <scope>NUCLEOTIDE SEQUENCE [LARGE SCALE GENOMIC DNA]</scope>
    <source>
        <strain evidence="2 3">DSM 29526</strain>
    </source>
</reference>
<feature type="domain" description="PKD" evidence="1">
    <location>
        <begin position="459"/>
        <end position="503"/>
    </location>
</feature>
<dbReference type="InterPro" id="IPR035986">
    <property type="entry name" value="PKD_dom_sf"/>
</dbReference>
<dbReference type="SUPFAM" id="SSF49299">
    <property type="entry name" value="PKD domain"/>
    <property type="match status" value="2"/>
</dbReference>
<dbReference type="Pfam" id="PF13585">
    <property type="entry name" value="CHU_C"/>
    <property type="match status" value="1"/>
</dbReference>
<dbReference type="NCBIfam" id="TIGR04131">
    <property type="entry name" value="Bac_Flav_CTERM"/>
    <property type="match status" value="1"/>
</dbReference>
<feature type="domain" description="PKD" evidence="1">
    <location>
        <begin position="547"/>
        <end position="605"/>
    </location>
</feature>
<organism evidence="2 3">
    <name type="scientific">Neolewinella xylanilytica</name>
    <dbReference type="NCBI Taxonomy" id="1514080"/>
    <lineage>
        <taxon>Bacteria</taxon>
        <taxon>Pseudomonadati</taxon>
        <taxon>Bacteroidota</taxon>
        <taxon>Saprospiria</taxon>
        <taxon>Saprospirales</taxon>
        <taxon>Lewinellaceae</taxon>
        <taxon>Neolewinella</taxon>
    </lineage>
</organism>
<evidence type="ECO:0000259" key="1">
    <source>
        <dbReference type="PROSITE" id="PS50093"/>
    </source>
</evidence>
<gene>
    <name evidence="2" type="ORF">CLV84_3278</name>
</gene>
<protein>
    <submittedName>
        <fullName evidence="2">Gliding motility-associated-like protein</fullName>
    </submittedName>
</protein>
<sequence length="781" mass="86515">MQTFAAIRSGIVALLCAILLPAGLLADHIVGGEFHYECLGFRDNDPSSGVMRYRITINMYRDCIGEGALFDGNDPRQTPDVRSADGHISIYVGDDYYRETFPINLSRFDPVPINLGNPCLVINEPICQEIGIYTFITELPVSDETYTFVYQRCCRNESIRNVLNPRQIGATYFIQISPVAQQRCNTSPDFNIDPPIAICINEEFRIDLGATDSNGDSLVYNFCDPKLGGGTDNGGRNGPATPSPFDDIVPIRESPYPYASVPWVGPTYSTNDQLGVGSILNIDPVTGELSGVPIYPGTHVLGVCVEEWTRGPNPVLLSETKREFQLSVSRCGNTVTADLQETEIDEQGRFFIRQCGPGPNTIINESTLVTSITSYDWEMVGPGGELLTGSDRNFATNIQQVGVYEGVMLLNRESFADNCKDTAVFLLGVFPDLTAEFTSSEVVCEPKPIDFVNLSTTDGNQRIVTYDWDFGDNTDRSFRDDPTHLYRVPGEFPARLTITDENGCQDDVVRNVEYFPAPRTILLEPQDAFGCVPYSNLFINRSTPINDDYLFDWQFGDGGVSDQRDPTHIYETAGVYDVSLSITSPLGCFVDTTFRQLVDVRDSPTADFIFSPEQPSNIFPDVEIIDRSRDAVAQRYFISDGGGEALFSSPGPNFTYRLRDTTTLSVTQVVTHPSGCLDTLTKDLRMYLQNTFNAPNAFTPNGDGLNDNWKPKGIFAGATDYQLRIWNRWGEKIFETGDFEATWDGTFEGTSSPAGGYLWDVTFTNAEGEPESFKGGVVLIR</sequence>
<dbReference type="AlphaFoldDB" id="A0A2S6I5C7"/>
<dbReference type="OrthoDB" id="1490014at2"/>
<dbReference type="PROSITE" id="PS50093">
    <property type="entry name" value="PKD"/>
    <property type="match status" value="2"/>
</dbReference>
<dbReference type="InterPro" id="IPR022409">
    <property type="entry name" value="PKD/Chitinase_dom"/>
</dbReference>
<accession>A0A2S6I5C7</accession>